<dbReference type="GO" id="GO:0004519">
    <property type="term" value="F:endonuclease activity"/>
    <property type="evidence" value="ECO:0007669"/>
    <property type="project" value="InterPro"/>
</dbReference>
<accession>A0A367IP74</accession>
<sequence length="229" mass="25764">LLVEYSMLVGSSETVRMFSTIMTSHEKSDLKIRQWIAGIIDGDGSFSISKLGYVSLEVVIELRDEACLYKLKHRYGGSVKATSHAKALRFRLHHKTGIQAVINDLNGLLYNPVRIQQFQKYISAYMSGLFDSDGSINLNITSQQVFITITQKSPELLYIIASVYGGKVYSCNTTYKWTVSRKSEVLSLINDYFHWNGCVSAKNKRFGIVKEFYRLSSEGATKATIDSPS</sequence>
<evidence type="ECO:0000313" key="2">
    <source>
        <dbReference type="EMBL" id="RCH79462.1"/>
    </source>
</evidence>
<dbReference type="AlphaFoldDB" id="A0A367IP74"/>
<dbReference type="PANTHER" id="PTHR37520:SF1">
    <property type="entry name" value="INTRON-ENCODED DNA ENDONUCLEASE AI2A-RELATED"/>
    <property type="match status" value="1"/>
</dbReference>
<dbReference type="EMBL" id="PJQL01004484">
    <property type="protein sequence ID" value="RCH79462.1"/>
    <property type="molecule type" value="Genomic_DNA"/>
</dbReference>
<feature type="non-terminal residue" evidence="2">
    <location>
        <position position="1"/>
    </location>
</feature>
<dbReference type="Pfam" id="PF00961">
    <property type="entry name" value="LAGLIDADG_1"/>
    <property type="match status" value="2"/>
</dbReference>
<feature type="non-terminal residue" evidence="2">
    <location>
        <position position="229"/>
    </location>
</feature>
<proteinExistence type="predicted"/>
<dbReference type="Proteomes" id="UP000252139">
    <property type="component" value="Unassembled WGS sequence"/>
</dbReference>
<gene>
    <name evidence="2" type="ORF">CU097_002332</name>
</gene>
<dbReference type="PANTHER" id="PTHR37520">
    <property type="entry name" value="INTRON-ENCODED DNA ENDONUCLEASE AI2A-RELATED"/>
    <property type="match status" value="1"/>
</dbReference>
<evidence type="ECO:0000259" key="1">
    <source>
        <dbReference type="Pfam" id="PF00961"/>
    </source>
</evidence>
<dbReference type="OrthoDB" id="2222997at2759"/>
<protein>
    <recommendedName>
        <fullName evidence="1">Homing endonuclease LAGLIDADG domain-containing protein</fullName>
    </recommendedName>
</protein>
<name>A0A367IP74_RHIAZ</name>
<feature type="domain" description="Homing endonuclease LAGLIDADG" evidence="1">
    <location>
        <begin position="36"/>
        <end position="124"/>
    </location>
</feature>
<comment type="caution">
    <text evidence="2">The sequence shown here is derived from an EMBL/GenBank/DDBJ whole genome shotgun (WGS) entry which is preliminary data.</text>
</comment>
<feature type="domain" description="Homing endonuclease LAGLIDADG" evidence="1">
    <location>
        <begin position="126"/>
        <end position="212"/>
    </location>
</feature>
<dbReference type="InterPro" id="IPR027434">
    <property type="entry name" value="Homing_endonucl"/>
</dbReference>
<dbReference type="InterPro" id="IPR004860">
    <property type="entry name" value="LAGLIDADG_dom"/>
</dbReference>
<dbReference type="Gene3D" id="3.10.28.10">
    <property type="entry name" value="Homing endonucleases"/>
    <property type="match status" value="2"/>
</dbReference>
<dbReference type="STRING" id="86630.A0A367IP74"/>
<dbReference type="SUPFAM" id="SSF55608">
    <property type="entry name" value="Homing endonucleases"/>
    <property type="match status" value="2"/>
</dbReference>
<evidence type="ECO:0000313" key="3">
    <source>
        <dbReference type="Proteomes" id="UP000252139"/>
    </source>
</evidence>
<organism evidence="2 3">
    <name type="scientific">Rhizopus azygosporus</name>
    <name type="common">Rhizopus microsporus var. azygosporus</name>
    <dbReference type="NCBI Taxonomy" id="86630"/>
    <lineage>
        <taxon>Eukaryota</taxon>
        <taxon>Fungi</taxon>
        <taxon>Fungi incertae sedis</taxon>
        <taxon>Mucoromycota</taxon>
        <taxon>Mucoromycotina</taxon>
        <taxon>Mucoromycetes</taxon>
        <taxon>Mucorales</taxon>
        <taxon>Mucorineae</taxon>
        <taxon>Rhizopodaceae</taxon>
        <taxon>Rhizopus</taxon>
    </lineage>
</organism>
<keyword evidence="3" id="KW-1185">Reference proteome</keyword>
<reference evidence="2 3" key="1">
    <citation type="journal article" date="2018" name="G3 (Bethesda)">
        <title>Phylogenetic and Phylogenomic Definition of Rhizopus Species.</title>
        <authorList>
            <person name="Gryganskyi A.P."/>
            <person name="Golan J."/>
            <person name="Dolatabadi S."/>
            <person name="Mondo S."/>
            <person name="Robb S."/>
            <person name="Idnurm A."/>
            <person name="Muszewska A."/>
            <person name="Steczkiewicz K."/>
            <person name="Masonjones S."/>
            <person name="Liao H.L."/>
            <person name="Gajdeczka M.T."/>
            <person name="Anike F."/>
            <person name="Vuek A."/>
            <person name="Anishchenko I.M."/>
            <person name="Voigt K."/>
            <person name="de Hoog G.S."/>
            <person name="Smith M.E."/>
            <person name="Heitman J."/>
            <person name="Vilgalys R."/>
            <person name="Stajich J.E."/>
        </authorList>
    </citation>
    <scope>NUCLEOTIDE SEQUENCE [LARGE SCALE GENOMIC DNA]</scope>
    <source>
        <strain evidence="2 3">CBS 357.93</strain>
    </source>
</reference>